<keyword evidence="3" id="KW-1185">Reference proteome</keyword>
<feature type="region of interest" description="Disordered" evidence="1">
    <location>
        <begin position="89"/>
        <end position="130"/>
    </location>
</feature>
<name>J4HZJ8_9APHY</name>
<sequence>MGRAQRKRAEGQDTKKPKQFLTSDAALKLAESISETQESVSHKKVERHQQLAHIVAEKSKNKAAKSRQPNTKLKEAKAVAIAAAARAKKEKANSRKQAKIAITSKAHRSVDEAGDGMKHVSKPVKHVSFA</sequence>
<feature type="compositionally biased region" description="Basic residues" evidence="1">
    <location>
        <begin position="119"/>
        <end position="130"/>
    </location>
</feature>
<feature type="region of interest" description="Disordered" evidence="1">
    <location>
        <begin position="56"/>
        <end position="75"/>
    </location>
</feature>
<dbReference type="AlphaFoldDB" id="J4HZJ8"/>
<dbReference type="GeneID" id="24099453"/>
<proteinExistence type="predicted"/>
<evidence type="ECO:0000256" key="1">
    <source>
        <dbReference type="SAM" id="MobiDB-lite"/>
    </source>
</evidence>
<dbReference type="EMBL" id="HE797160">
    <property type="protein sequence ID" value="CCM04542.1"/>
    <property type="molecule type" value="Genomic_DNA"/>
</dbReference>
<dbReference type="Proteomes" id="UP000006352">
    <property type="component" value="Unassembled WGS sequence"/>
</dbReference>
<feature type="compositionally biased region" description="Basic and acidic residues" evidence="1">
    <location>
        <begin position="108"/>
        <end position="118"/>
    </location>
</feature>
<organism evidence="2 3">
    <name type="scientific">Fibroporia radiculosa</name>
    <dbReference type="NCBI Taxonomy" id="599839"/>
    <lineage>
        <taxon>Eukaryota</taxon>
        <taxon>Fungi</taxon>
        <taxon>Dikarya</taxon>
        <taxon>Basidiomycota</taxon>
        <taxon>Agaricomycotina</taxon>
        <taxon>Agaricomycetes</taxon>
        <taxon>Polyporales</taxon>
        <taxon>Fibroporiaceae</taxon>
        <taxon>Fibroporia</taxon>
    </lineage>
</organism>
<evidence type="ECO:0000313" key="2">
    <source>
        <dbReference type="EMBL" id="CCM04542.1"/>
    </source>
</evidence>
<dbReference type="RefSeq" id="XP_012183825.1">
    <property type="nucleotide sequence ID" value="XM_012328435.1"/>
</dbReference>
<feature type="region of interest" description="Disordered" evidence="1">
    <location>
        <begin position="1"/>
        <end position="22"/>
    </location>
</feature>
<reference evidence="2 3" key="1">
    <citation type="journal article" date="2012" name="Appl. Environ. Microbiol.">
        <title>Short-read sequencing for genomic analysis of the brown rot fungus Fibroporia radiculosa.</title>
        <authorList>
            <person name="Tang J.D."/>
            <person name="Perkins A.D."/>
            <person name="Sonstegard T.S."/>
            <person name="Schroeder S.G."/>
            <person name="Burgess S.C."/>
            <person name="Diehl S.V."/>
        </authorList>
    </citation>
    <scope>NUCLEOTIDE SEQUENCE [LARGE SCALE GENOMIC DNA]</scope>
    <source>
        <strain evidence="2 3">TFFH 294</strain>
    </source>
</reference>
<dbReference type="InParanoid" id="J4HZJ8"/>
<evidence type="ECO:0000313" key="3">
    <source>
        <dbReference type="Proteomes" id="UP000006352"/>
    </source>
</evidence>
<dbReference type="HOGENOM" id="CLU_1938189_0_0_1"/>
<dbReference type="OrthoDB" id="2804391at2759"/>
<feature type="compositionally biased region" description="Basic and acidic residues" evidence="1">
    <location>
        <begin position="7"/>
        <end position="16"/>
    </location>
</feature>
<protein>
    <submittedName>
        <fullName evidence="2">Uncharacterized protein</fullName>
    </submittedName>
</protein>
<gene>
    <name evidence="2" type="ORF">FIBRA_06723</name>
</gene>
<accession>J4HZJ8</accession>
<feature type="compositionally biased region" description="Basic residues" evidence="1">
    <location>
        <begin position="89"/>
        <end position="98"/>
    </location>
</feature>